<dbReference type="Pfam" id="PF03729">
    <property type="entry name" value="DUF308"/>
    <property type="match status" value="2"/>
</dbReference>
<feature type="transmembrane region" description="Helical" evidence="1">
    <location>
        <begin position="147"/>
        <end position="172"/>
    </location>
</feature>
<feature type="transmembrane region" description="Helical" evidence="1">
    <location>
        <begin position="36"/>
        <end position="54"/>
    </location>
</feature>
<evidence type="ECO:0000313" key="3">
    <source>
        <dbReference type="Proteomes" id="UP001596439"/>
    </source>
</evidence>
<reference evidence="3" key="1">
    <citation type="journal article" date="2019" name="Int. J. Syst. Evol. Microbiol.">
        <title>The Global Catalogue of Microorganisms (GCM) 10K type strain sequencing project: providing services to taxonomists for standard genome sequencing and annotation.</title>
        <authorList>
            <consortium name="The Broad Institute Genomics Platform"/>
            <consortium name="The Broad Institute Genome Sequencing Center for Infectious Disease"/>
            <person name="Wu L."/>
            <person name="Ma J."/>
        </authorList>
    </citation>
    <scope>NUCLEOTIDE SEQUENCE [LARGE SCALE GENOMIC DNA]</scope>
    <source>
        <strain evidence="3">CCUG 55590</strain>
    </source>
</reference>
<keyword evidence="1" id="KW-0812">Transmembrane</keyword>
<dbReference type="PANTHER" id="PTHR34989:SF1">
    <property type="entry name" value="PROTEIN HDED"/>
    <property type="match status" value="1"/>
</dbReference>
<dbReference type="Proteomes" id="UP001596439">
    <property type="component" value="Unassembled WGS sequence"/>
</dbReference>
<proteinExistence type="predicted"/>
<evidence type="ECO:0000313" key="2">
    <source>
        <dbReference type="EMBL" id="MFC7390600.1"/>
    </source>
</evidence>
<dbReference type="PANTHER" id="PTHR34989">
    <property type="entry name" value="PROTEIN HDED"/>
    <property type="match status" value="1"/>
</dbReference>
<feature type="transmembrane region" description="Helical" evidence="1">
    <location>
        <begin position="122"/>
        <end position="141"/>
    </location>
</feature>
<dbReference type="RefSeq" id="WP_214789927.1">
    <property type="nucleotide sequence ID" value="NZ_JANIEL010000065.1"/>
</dbReference>
<keyword evidence="3" id="KW-1185">Reference proteome</keyword>
<gene>
    <name evidence="2" type="ORF">ACFQO8_10655</name>
</gene>
<dbReference type="EMBL" id="JBHTCE010000002">
    <property type="protein sequence ID" value="MFC7390600.1"/>
    <property type="molecule type" value="Genomic_DNA"/>
</dbReference>
<name>A0ABW2PSD7_9BACL</name>
<organism evidence="2 3">
    <name type="scientific">Exiguobacterium aestuarii</name>
    <dbReference type="NCBI Taxonomy" id="273527"/>
    <lineage>
        <taxon>Bacteria</taxon>
        <taxon>Bacillati</taxon>
        <taxon>Bacillota</taxon>
        <taxon>Bacilli</taxon>
        <taxon>Bacillales</taxon>
        <taxon>Bacillales Family XII. Incertae Sedis</taxon>
        <taxon>Exiguobacterium</taxon>
    </lineage>
</organism>
<evidence type="ECO:0000256" key="1">
    <source>
        <dbReference type="SAM" id="Phobius"/>
    </source>
</evidence>
<comment type="caution">
    <text evidence="2">The sequence shown here is derived from an EMBL/GenBank/DDBJ whole genome shotgun (WGS) entry which is preliminary data.</text>
</comment>
<protein>
    <submittedName>
        <fullName evidence="2">HdeD family acid-resistance protein</fullName>
    </submittedName>
</protein>
<feature type="transmembrane region" description="Helical" evidence="1">
    <location>
        <begin position="66"/>
        <end position="85"/>
    </location>
</feature>
<feature type="transmembrane region" description="Helical" evidence="1">
    <location>
        <begin position="91"/>
        <end position="110"/>
    </location>
</feature>
<feature type="transmembrane region" description="Helical" evidence="1">
    <location>
        <begin position="12"/>
        <end position="30"/>
    </location>
</feature>
<dbReference type="InterPro" id="IPR005325">
    <property type="entry name" value="DUF308_memb"/>
</dbReference>
<keyword evidence="1" id="KW-1133">Transmembrane helix</keyword>
<accession>A0ABW2PSD7</accession>
<keyword evidence="1" id="KW-0472">Membrane</keyword>
<sequence length="181" mass="20715">MEAFIHRVERSTLWQAIIYFVLGVLILLYPRFFFDVMVYVIAGYLAIMGVWMMFQGVRRRQGGLPPAFFMGLIYLILAAVVFFFAETLASLLPILIGALFLFGGIIRLIQALGYRQSMAGRWLWFLIGSILWIGVGILMLTNPFSSLLVLFQLFGGILIAIAILELFLYFTIRSTKRHARY</sequence>
<dbReference type="InterPro" id="IPR052712">
    <property type="entry name" value="Acid_resist_chaperone_HdeD"/>
</dbReference>